<feature type="transmembrane region" description="Helical" evidence="6">
    <location>
        <begin position="113"/>
        <end position="131"/>
    </location>
</feature>
<feature type="non-terminal residue" evidence="7">
    <location>
        <position position="1"/>
    </location>
</feature>
<evidence type="ECO:0000313" key="7">
    <source>
        <dbReference type="EMBL" id="PZO47286.1"/>
    </source>
</evidence>
<dbReference type="GO" id="GO:0022857">
    <property type="term" value="F:transmembrane transporter activity"/>
    <property type="evidence" value="ECO:0007669"/>
    <property type="project" value="InterPro"/>
</dbReference>
<name>A0A2W4WQQ9_9CYAN</name>
<dbReference type="Proteomes" id="UP000249794">
    <property type="component" value="Unassembled WGS sequence"/>
</dbReference>
<dbReference type="Pfam" id="PF02653">
    <property type="entry name" value="BPD_transp_2"/>
    <property type="match status" value="1"/>
</dbReference>
<evidence type="ECO:0000256" key="2">
    <source>
        <dbReference type="ARBA" id="ARBA00022475"/>
    </source>
</evidence>
<gene>
    <name evidence="7" type="ORF">DCF15_19230</name>
</gene>
<protein>
    <submittedName>
        <fullName evidence="7">ABC transporter permease</fullName>
    </submittedName>
</protein>
<dbReference type="CDD" id="cd06580">
    <property type="entry name" value="TM_PBP1_transp_TpRbsC_like"/>
    <property type="match status" value="1"/>
</dbReference>
<dbReference type="PANTHER" id="PTHR47089">
    <property type="entry name" value="ABC TRANSPORTER, PERMEASE PROTEIN"/>
    <property type="match status" value="1"/>
</dbReference>
<dbReference type="STRING" id="1850361.GCA_001650195_01202"/>
<feature type="transmembrane region" description="Helical" evidence="6">
    <location>
        <begin position="7"/>
        <end position="24"/>
    </location>
</feature>
<sequence>VIIGNEGALVMGGLGAVSIGLMLGTALPPLLVQIAMATAGIVAGGLWIAAAGALRHYRAVNETISSLLLNYIAIALLNHLVGGPMRDPSSLNKPSTFPLADVNMLGSIPGTRVHWGLLYGLIACIIAYFLMQRTTFGFAARTAGGNVRAARIAGLPVGKLTVIICFLAGSFAGLAGMVEVAAVQGSANESLNAGYGYGGILVAFAARHNPLAVVLISLLVGGILASGGILQRSLDLPDATVLVFQGLVFLVVLYSDSLYGKIPFFKEKPIITTSASPPASPGEEPVVTA</sequence>
<comment type="caution">
    <text evidence="7">The sequence shown here is derived from an EMBL/GenBank/DDBJ whole genome shotgun (WGS) entry which is preliminary data.</text>
</comment>
<feature type="transmembrane region" description="Helical" evidence="6">
    <location>
        <begin position="190"/>
        <end position="206"/>
    </location>
</feature>
<dbReference type="InterPro" id="IPR001851">
    <property type="entry name" value="ABC_transp_permease"/>
</dbReference>
<evidence type="ECO:0000256" key="6">
    <source>
        <dbReference type="SAM" id="Phobius"/>
    </source>
</evidence>
<keyword evidence="4 6" id="KW-1133">Transmembrane helix</keyword>
<reference evidence="7 8" key="2">
    <citation type="submission" date="2018-06" db="EMBL/GenBank/DDBJ databases">
        <title>Metagenomic assembly of (sub)arctic Cyanobacteria and their associated microbiome from non-axenic cultures.</title>
        <authorList>
            <person name="Baurain D."/>
        </authorList>
    </citation>
    <scope>NUCLEOTIDE SEQUENCE [LARGE SCALE GENOMIC DNA]</scope>
    <source>
        <strain evidence="7">ULC027bin1</strain>
    </source>
</reference>
<accession>A0A2W4WQQ9</accession>
<dbReference type="PANTHER" id="PTHR47089:SF1">
    <property type="entry name" value="GUANOSINE ABC TRANSPORTER PERMEASE PROTEIN NUPP"/>
    <property type="match status" value="1"/>
</dbReference>
<evidence type="ECO:0000313" key="8">
    <source>
        <dbReference type="Proteomes" id="UP000249794"/>
    </source>
</evidence>
<feature type="transmembrane region" description="Helical" evidence="6">
    <location>
        <begin position="211"/>
        <end position="230"/>
    </location>
</feature>
<feature type="transmembrane region" description="Helical" evidence="6">
    <location>
        <begin position="152"/>
        <end position="178"/>
    </location>
</feature>
<feature type="transmembrane region" description="Helical" evidence="6">
    <location>
        <begin position="242"/>
        <end position="259"/>
    </location>
</feature>
<comment type="subcellular location">
    <subcellularLocation>
        <location evidence="1">Cell membrane</location>
        <topology evidence="1">Multi-pass membrane protein</topology>
    </subcellularLocation>
</comment>
<dbReference type="AlphaFoldDB" id="A0A2W4WQQ9"/>
<evidence type="ECO:0000256" key="5">
    <source>
        <dbReference type="ARBA" id="ARBA00023136"/>
    </source>
</evidence>
<evidence type="ECO:0000256" key="4">
    <source>
        <dbReference type="ARBA" id="ARBA00022989"/>
    </source>
</evidence>
<dbReference type="EMBL" id="QBMP01000279">
    <property type="protein sequence ID" value="PZO47286.1"/>
    <property type="molecule type" value="Genomic_DNA"/>
</dbReference>
<keyword evidence="2" id="KW-1003">Cell membrane</keyword>
<evidence type="ECO:0000256" key="1">
    <source>
        <dbReference type="ARBA" id="ARBA00004651"/>
    </source>
</evidence>
<organism evidence="7 8">
    <name type="scientific">Phormidesmis priestleyi</name>
    <dbReference type="NCBI Taxonomy" id="268141"/>
    <lineage>
        <taxon>Bacteria</taxon>
        <taxon>Bacillati</taxon>
        <taxon>Cyanobacteriota</taxon>
        <taxon>Cyanophyceae</taxon>
        <taxon>Leptolyngbyales</taxon>
        <taxon>Leptolyngbyaceae</taxon>
        <taxon>Phormidesmis</taxon>
    </lineage>
</organism>
<dbReference type="GO" id="GO:0005886">
    <property type="term" value="C:plasma membrane"/>
    <property type="evidence" value="ECO:0007669"/>
    <property type="project" value="UniProtKB-SubCell"/>
</dbReference>
<keyword evidence="3 6" id="KW-0812">Transmembrane</keyword>
<feature type="transmembrane region" description="Helical" evidence="6">
    <location>
        <begin position="30"/>
        <end position="54"/>
    </location>
</feature>
<proteinExistence type="predicted"/>
<feature type="transmembrane region" description="Helical" evidence="6">
    <location>
        <begin position="66"/>
        <end position="85"/>
    </location>
</feature>
<reference evidence="8" key="1">
    <citation type="submission" date="2018-04" db="EMBL/GenBank/DDBJ databases">
        <authorList>
            <person name="Cornet L."/>
        </authorList>
    </citation>
    <scope>NUCLEOTIDE SEQUENCE [LARGE SCALE GENOMIC DNA]</scope>
</reference>
<evidence type="ECO:0000256" key="3">
    <source>
        <dbReference type="ARBA" id="ARBA00022692"/>
    </source>
</evidence>
<keyword evidence="5 6" id="KW-0472">Membrane</keyword>